<dbReference type="PANTHER" id="PTHR45436">
    <property type="entry name" value="SENSOR HISTIDINE KINASE YKOH"/>
    <property type="match status" value="1"/>
</dbReference>
<evidence type="ECO:0000256" key="5">
    <source>
        <dbReference type="ARBA" id="ARBA00022679"/>
    </source>
</evidence>
<dbReference type="OrthoDB" id="9815202at2"/>
<evidence type="ECO:0000256" key="10">
    <source>
        <dbReference type="SAM" id="Phobius"/>
    </source>
</evidence>
<dbReference type="EC" id="2.7.13.3" evidence="3"/>
<organism evidence="12 13">
    <name type="scientific">Ascidiaceihabitans donghaensis</name>
    <dbReference type="NCBI Taxonomy" id="1510460"/>
    <lineage>
        <taxon>Bacteria</taxon>
        <taxon>Pseudomonadati</taxon>
        <taxon>Pseudomonadota</taxon>
        <taxon>Alphaproteobacteria</taxon>
        <taxon>Rhodobacterales</taxon>
        <taxon>Paracoccaceae</taxon>
        <taxon>Ascidiaceihabitans</taxon>
    </lineage>
</organism>
<name>A0A2R8BPR9_9RHOB</name>
<dbReference type="EMBL" id="OMOR01000004">
    <property type="protein sequence ID" value="SPH27576.1"/>
    <property type="molecule type" value="Genomic_DNA"/>
</dbReference>
<keyword evidence="9 10" id="KW-0472">Membrane</keyword>
<keyword evidence="7 12" id="KW-0418">Kinase</keyword>
<keyword evidence="6 10" id="KW-0812">Transmembrane</keyword>
<dbReference type="SMART" id="SM00388">
    <property type="entry name" value="HisKA"/>
    <property type="match status" value="1"/>
</dbReference>
<dbReference type="PROSITE" id="PS50109">
    <property type="entry name" value="HIS_KIN"/>
    <property type="match status" value="1"/>
</dbReference>
<evidence type="ECO:0000259" key="11">
    <source>
        <dbReference type="PROSITE" id="PS50109"/>
    </source>
</evidence>
<dbReference type="InterPro" id="IPR036097">
    <property type="entry name" value="HisK_dim/P_sf"/>
</dbReference>
<feature type="domain" description="Histidine kinase" evidence="11">
    <location>
        <begin position="243"/>
        <end position="444"/>
    </location>
</feature>
<feature type="transmembrane region" description="Helical" evidence="10">
    <location>
        <begin position="12"/>
        <end position="35"/>
    </location>
</feature>
<proteinExistence type="predicted"/>
<evidence type="ECO:0000256" key="8">
    <source>
        <dbReference type="ARBA" id="ARBA00022989"/>
    </source>
</evidence>
<dbReference type="GO" id="GO:0000155">
    <property type="term" value="F:phosphorelay sensor kinase activity"/>
    <property type="evidence" value="ECO:0007669"/>
    <property type="project" value="InterPro"/>
</dbReference>
<evidence type="ECO:0000313" key="13">
    <source>
        <dbReference type="Proteomes" id="UP000244880"/>
    </source>
</evidence>
<dbReference type="InterPro" id="IPR004358">
    <property type="entry name" value="Sig_transdc_His_kin-like_C"/>
</dbReference>
<dbReference type="CDD" id="cd00075">
    <property type="entry name" value="HATPase"/>
    <property type="match status" value="1"/>
</dbReference>
<keyword evidence="13" id="KW-1185">Reference proteome</keyword>
<evidence type="ECO:0000256" key="2">
    <source>
        <dbReference type="ARBA" id="ARBA00004370"/>
    </source>
</evidence>
<dbReference type="CDD" id="cd00082">
    <property type="entry name" value="HisKA"/>
    <property type="match status" value="1"/>
</dbReference>
<evidence type="ECO:0000256" key="6">
    <source>
        <dbReference type="ARBA" id="ARBA00022692"/>
    </source>
</evidence>
<dbReference type="Gene3D" id="3.30.565.10">
    <property type="entry name" value="Histidine kinase-like ATPase, C-terminal domain"/>
    <property type="match status" value="1"/>
</dbReference>
<keyword evidence="8 10" id="KW-1133">Transmembrane helix</keyword>
<dbReference type="InterPro" id="IPR003594">
    <property type="entry name" value="HATPase_dom"/>
</dbReference>
<gene>
    <name evidence="12" type="primary">tcrY</name>
    <name evidence="12" type="ORF">ASD8599_04042</name>
</gene>
<keyword evidence="4" id="KW-0597">Phosphoprotein</keyword>
<evidence type="ECO:0000256" key="7">
    <source>
        <dbReference type="ARBA" id="ARBA00022777"/>
    </source>
</evidence>
<dbReference type="InterPro" id="IPR050428">
    <property type="entry name" value="TCS_sensor_his_kinase"/>
</dbReference>
<evidence type="ECO:0000256" key="3">
    <source>
        <dbReference type="ARBA" id="ARBA00012438"/>
    </source>
</evidence>
<protein>
    <recommendedName>
        <fullName evidence="3">histidine kinase</fullName>
        <ecNumber evidence="3">2.7.13.3</ecNumber>
    </recommendedName>
</protein>
<dbReference type="Gene3D" id="1.10.287.130">
    <property type="match status" value="1"/>
</dbReference>
<dbReference type="AlphaFoldDB" id="A0A2R8BPR9"/>
<reference evidence="12 13" key="1">
    <citation type="submission" date="2018-03" db="EMBL/GenBank/DDBJ databases">
        <authorList>
            <person name="Keele B.F."/>
        </authorList>
    </citation>
    <scope>NUCLEOTIDE SEQUENCE [LARGE SCALE GENOMIC DNA]</scope>
    <source>
        <strain evidence="12 13">CECT 8599</strain>
    </source>
</reference>
<evidence type="ECO:0000256" key="1">
    <source>
        <dbReference type="ARBA" id="ARBA00000085"/>
    </source>
</evidence>
<sequence>MTGLFSGSPFRTALIVACVPLGLAVLGVWVVYGVLENRLIRATEDRLQAEVQGFAALYDQRRIVSLREAIAYRADKGDPAGSIYVLLDRNGKMLAGNLADWPAGVKVPEEGTGPTQGDRVAVGAGGDHLVSSQGLRGGFPVLVGVSLNPVDQTLTRMLWVLCGFGLAMLMAGLCAAWLTASAARNRIAAMNADLSRIGGAGGVAARLGGLDGTSEQSALVGHINAMLDRISHLFDAHQRLGNVVAHEMRTPLSRIRTQLDRLDLDDVSRAGLDEEIRNTIRLFDSLLSIAQMDAEAGRSEGLVPVDLSAILRGLQQLYDPVAEDASRHLEVEAGVDMMLLGDPDLLTQLFSNLIENGLKYTRPGDTISVTLTRTDQRIISRVADTGPGIQADLKADLFTPFARGANTQKTPGHGLGLSLVRAIALRHGARPRVAEVEKGFAIEIDWLHLSMHSGDRISESS</sequence>
<comment type="catalytic activity">
    <reaction evidence="1">
        <text>ATP + protein L-histidine = ADP + protein N-phospho-L-histidine.</text>
        <dbReference type="EC" id="2.7.13.3"/>
    </reaction>
</comment>
<dbReference type="PRINTS" id="PR00344">
    <property type="entry name" value="BCTRLSENSOR"/>
</dbReference>
<dbReference type="InterPro" id="IPR003661">
    <property type="entry name" value="HisK_dim/P_dom"/>
</dbReference>
<dbReference type="RefSeq" id="WP_108830519.1">
    <property type="nucleotide sequence ID" value="NZ_OMOR01000004.1"/>
</dbReference>
<dbReference type="InterPro" id="IPR036890">
    <property type="entry name" value="HATPase_C_sf"/>
</dbReference>
<dbReference type="Proteomes" id="UP000244880">
    <property type="component" value="Unassembled WGS sequence"/>
</dbReference>
<dbReference type="PANTHER" id="PTHR45436:SF8">
    <property type="entry name" value="HISTIDINE KINASE"/>
    <property type="match status" value="1"/>
</dbReference>
<evidence type="ECO:0000256" key="4">
    <source>
        <dbReference type="ARBA" id="ARBA00022553"/>
    </source>
</evidence>
<dbReference type="SUPFAM" id="SSF55874">
    <property type="entry name" value="ATPase domain of HSP90 chaperone/DNA topoisomerase II/histidine kinase"/>
    <property type="match status" value="1"/>
</dbReference>
<dbReference type="SUPFAM" id="SSF47384">
    <property type="entry name" value="Homodimeric domain of signal transducing histidine kinase"/>
    <property type="match status" value="1"/>
</dbReference>
<dbReference type="InterPro" id="IPR005467">
    <property type="entry name" value="His_kinase_dom"/>
</dbReference>
<accession>A0A2R8BPR9</accession>
<dbReference type="SMART" id="SM00387">
    <property type="entry name" value="HATPase_c"/>
    <property type="match status" value="1"/>
</dbReference>
<feature type="transmembrane region" description="Helical" evidence="10">
    <location>
        <begin position="158"/>
        <end position="178"/>
    </location>
</feature>
<evidence type="ECO:0000256" key="9">
    <source>
        <dbReference type="ARBA" id="ARBA00023136"/>
    </source>
</evidence>
<evidence type="ECO:0000313" key="12">
    <source>
        <dbReference type="EMBL" id="SPH27576.1"/>
    </source>
</evidence>
<keyword evidence="5 12" id="KW-0808">Transferase</keyword>
<comment type="subcellular location">
    <subcellularLocation>
        <location evidence="2">Membrane</location>
    </subcellularLocation>
</comment>
<dbReference type="GO" id="GO:0005886">
    <property type="term" value="C:plasma membrane"/>
    <property type="evidence" value="ECO:0007669"/>
    <property type="project" value="TreeGrafter"/>
</dbReference>
<dbReference type="Pfam" id="PF02518">
    <property type="entry name" value="HATPase_c"/>
    <property type="match status" value="1"/>
</dbReference>